<dbReference type="EMBL" id="CP111012">
    <property type="protein sequence ID" value="WAQ93708.1"/>
    <property type="molecule type" value="Genomic_DNA"/>
</dbReference>
<name>A0ABY7D8U7_MYAAR</name>
<dbReference type="SMART" id="SM00078">
    <property type="entry name" value="IlGF"/>
    <property type="match status" value="1"/>
</dbReference>
<dbReference type="Gene3D" id="1.10.100.10">
    <property type="entry name" value="Insulin-like"/>
    <property type="match status" value="1"/>
</dbReference>
<evidence type="ECO:0000256" key="2">
    <source>
        <dbReference type="SAM" id="Phobius"/>
    </source>
</evidence>
<dbReference type="Proteomes" id="UP001164746">
    <property type="component" value="Chromosome 1"/>
</dbReference>
<dbReference type="PRINTS" id="PR00276">
    <property type="entry name" value="INSULINFAMLY"/>
</dbReference>
<keyword evidence="2" id="KW-0812">Transmembrane</keyword>
<dbReference type="InterPro" id="IPR036438">
    <property type="entry name" value="Insulin-like_sf"/>
</dbReference>
<dbReference type="Pfam" id="PF00049">
    <property type="entry name" value="Insulin"/>
    <property type="match status" value="1"/>
</dbReference>
<keyword evidence="2" id="KW-0472">Membrane</keyword>
<dbReference type="InterPro" id="IPR016179">
    <property type="entry name" value="Insulin-like"/>
</dbReference>
<dbReference type="InterPro" id="IPR022352">
    <property type="entry name" value="Ins/IGF/rlx"/>
</dbReference>
<reference evidence="4" key="1">
    <citation type="submission" date="2022-11" db="EMBL/GenBank/DDBJ databases">
        <title>Centuries of genome instability and evolution in soft-shell clam transmissible cancer (bioRxiv).</title>
        <authorList>
            <person name="Hart S.F.M."/>
            <person name="Yonemitsu M.A."/>
            <person name="Giersch R.M."/>
            <person name="Beal B.F."/>
            <person name="Arriagada G."/>
            <person name="Davis B.W."/>
            <person name="Ostrander E.A."/>
            <person name="Goff S.P."/>
            <person name="Metzger M.J."/>
        </authorList>
    </citation>
    <scope>NUCLEOTIDE SEQUENCE</scope>
    <source>
        <strain evidence="4">MELC-2E11</strain>
        <tissue evidence="4">Siphon/mantle</tissue>
    </source>
</reference>
<feature type="transmembrane region" description="Helical" evidence="2">
    <location>
        <begin position="6"/>
        <end position="24"/>
    </location>
</feature>
<keyword evidence="2" id="KW-1133">Transmembrane helix</keyword>
<sequence>MMGNIVLGAVYIFVWSHCVVFVISKGITRRCTVHDKPHSGGICGSHLDEALDALCRFDMSAKDFYALYKTSAQNTIQPLSDVVMSKNDAVSFFNDKRGGLFNSGIVCECCQNQCQIRELQMYCLKDNYGGFGR</sequence>
<keyword evidence="5" id="KW-1185">Reference proteome</keyword>
<accession>A0ABY7D8U7</accession>
<organism evidence="4 5">
    <name type="scientific">Mya arenaria</name>
    <name type="common">Soft-shell clam</name>
    <dbReference type="NCBI Taxonomy" id="6604"/>
    <lineage>
        <taxon>Eukaryota</taxon>
        <taxon>Metazoa</taxon>
        <taxon>Spiralia</taxon>
        <taxon>Lophotrochozoa</taxon>
        <taxon>Mollusca</taxon>
        <taxon>Bivalvia</taxon>
        <taxon>Autobranchia</taxon>
        <taxon>Heteroconchia</taxon>
        <taxon>Euheterodonta</taxon>
        <taxon>Imparidentia</taxon>
        <taxon>Neoheterodontei</taxon>
        <taxon>Myida</taxon>
        <taxon>Myoidea</taxon>
        <taxon>Myidae</taxon>
        <taxon>Mya</taxon>
    </lineage>
</organism>
<dbReference type="SUPFAM" id="SSF56994">
    <property type="entry name" value="Insulin-like"/>
    <property type="match status" value="1"/>
</dbReference>
<evidence type="ECO:0000259" key="3">
    <source>
        <dbReference type="SMART" id="SM00078"/>
    </source>
</evidence>
<gene>
    <name evidence="4" type="ORF">MAR_006179</name>
</gene>
<evidence type="ECO:0000313" key="5">
    <source>
        <dbReference type="Proteomes" id="UP001164746"/>
    </source>
</evidence>
<comment type="similarity">
    <text evidence="1">Belongs to the insulin family.</text>
</comment>
<feature type="domain" description="Insulin-like" evidence="3">
    <location>
        <begin position="40"/>
        <end position="123"/>
    </location>
</feature>
<protein>
    <submittedName>
        <fullName evidence="4">MPI1-like protein</fullName>
    </submittedName>
</protein>
<evidence type="ECO:0000256" key="1">
    <source>
        <dbReference type="ARBA" id="ARBA00009034"/>
    </source>
</evidence>
<proteinExistence type="inferred from homology"/>
<evidence type="ECO:0000313" key="4">
    <source>
        <dbReference type="EMBL" id="WAQ93708.1"/>
    </source>
</evidence>